<dbReference type="Proteomes" id="UP001321486">
    <property type="component" value="Chromosome"/>
</dbReference>
<keyword evidence="4" id="KW-0238">DNA-binding</keyword>
<feature type="domain" description="RNA polymerase sigma factor 70 region 4 type 2" evidence="7">
    <location>
        <begin position="102"/>
        <end position="151"/>
    </location>
</feature>
<reference evidence="9" key="1">
    <citation type="journal article" date="2019" name="Int. J. Syst. Evol. Microbiol.">
        <title>The Global Catalogue of Microorganisms (GCM) 10K type strain sequencing project: providing services to taxonomists for standard genome sequencing and annotation.</title>
        <authorList>
            <consortium name="The Broad Institute Genomics Platform"/>
            <consortium name="The Broad Institute Genome Sequencing Center for Infectious Disease"/>
            <person name="Wu L."/>
            <person name="Ma J."/>
        </authorList>
    </citation>
    <scope>NUCLEOTIDE SEQUENCE [LARGE SCALE GENOMIC DNA]</scope>
    <source>
        <strain evidence="9">NBRC 108728</strain>
    </source>
</reference>
<evidence type="ECO:0000256" key="2">
    <source>
        <dbReference type="ARBA" id="ARBA00023015"/>
    </source>
</evidence>
<dbReference type="InterPro" id="IPR013249">
    <property type="entry name" value="RNA_pol_sigma70_r4_t2"/>
</dbReference>
<protein>
    <recommendedName>
        <fullName evidence="10">Sigma-70 family RNA polymerase sigma factor</fullName>
    </recommendedName>
</protein>
<name>A0ABM8GMP5_9MICO</name>
<dbReference type="Pfam" id="PF08281">
    <property type="entry name" value="Sigma70_r4_2"/>
    <property type="match status" value="1"/>
</dbReference>
<dbReference type="InterPro" id="IPR039425">
    <property type="entry name" value="RNA_pol_sigma-70-like"/>
</dbReference>
<evidence type="ECO:0000259" key="7">
    <source>
        <dbReference type="Pfam" id="PF08281"/>
    </source>
</evidence>
<keyword evidence="9" id="KW-1185">Reference proteome</keyword>
<evidence type="ECO:0000256" key="3">
    <source>
        <dbReference type="ARBA" id="ARBA00023082"/>
    </source>
</evidence>
<dbReference type="Pfam" id="PF04542">
    <property type="entry name" value="Sigma70_r2"/>
    <property type="match status" value="1"/>
</dbReference>
<accession>A0ABM8GMP5</accession>
<dbReference type="PANTHER" id="PTHR43133:SF8">
    <property type="entry name" value="RNA POLYMERASE SIGMA FACTOR HI_1459-RELATED"/>
    <property type="match status" value="1"/>
</dbReference>
<dbReference type="PANTHER" id="PTHR43133">
    <property type="entry name" value="RNA POLYMERASE ECF-TYPE SIGMA FACTO"/>
    <property type="match status" value="1"/>
</dbReference>
<gene>
    <name evidence="8" type="ORF">GCM10025867_19410</name>
</gene>
<dbReference type="InterPro" id="IPR007627">
    <property type="entry name" value="RNA_pol_sigma70_r2"/>
</dbReference>
<keyword evidence="5" id="KW-0804">Transcription</keyword>
<evidence type="ECO:0000256" key="1">
    <source>
        <dbReference type="ARBA" id="ARBA00010641"/>
    </source>
</evidence>
<evidence type="ECO:0000313" key="9">
    <source>
        <dbReference type="Proteomes" id="UP001321486"/>
    </source>
</evidence>
<evidence type="ECO:0000256" key="5">
    <source>
        <dbReference type="ARBA" id="ARBA00023163"/>
    </source>
</evidence>
<dbReference type="RefSeq" id="WP_286346428.1">
    <property type="nucleotide sequence ID" value="NZ_AP027732.1"/>
</dbReference>
<evidence type="ECO:0000259" key="6">
    <source>
        <dbReference type="Pfam" id="PF04542"/>
    </source>
</evidence>
<keyword evidence="3" id="KW-0731">Sigma factor</keyword>
<dbReference type="InterPro" id="IPR036388">
    <property type="entry name" value="WH-like_DNA-bd_sf"/>
</dbReference>
<keyword evidence="2" id="KW-0805">Transcription regulation</keyword>
<dbReference type="EMBL" id="AP027732">
    <property type="protein sequence ID" value="BDZ49700.1"/>
    <property type="molecule type" value="Genomic_DNA"/>
</dbReference>
<dbReference type="InterPro" id="IPR014284">
    <property type="entry name" value="RNA_pol_sigma-70_dom"/>
</dbReference>
<feature type="domain" description="RNA polymerase sigma-70 region 2" evidence="6">
    <location>
        <begin position="11"/>
        <end position="79"/>
    </location>
</feature>
<dbReference type="NCBIfam" id="TIGR02937">
    <property type="entry name" value="sigma70-ECF"/>
    <property type="match status" value="1"/>
</dbReference>
<dbReference type="InterPro" id="IPR013325">
    <property type="entry name" value="RNA_pol_sigma_r2"/>
</dbReference>
<sequence length="160" mass="18120">MTARHDRMRSLVEENASDLLHYFTRRVALPEDAADLVGETMLTVWRRVADLPRDDVKARMWMFGVARKVLSNHQRGRQRSVALAERLRDELRVAVPQPSGVLDVIETLPETQRELILLVHGDGFSITDAAKLTHTNPSTARTRYATALASLREALIKTDH</sequence>
<dbReference type="Gene3D" id="1.10.1740.10">
    <property type="match status" value="1"/>
</dbReference>
<dbReference type="Gene3D" id="1.10.10.10">
    <property type="entry name" value="Winged helix-like DNA-binding domain superfamily/Winged helix DNA-binding domain"/>
    <property type="match status" value="1"/>
</dbReference>
<evidence type="ECO:0000313" key="8">
    <source>
        <dbReference type="EMBL" id="BDZ49700.1"/>
    </source>
</evidence>
<organism evidence="8 9">
    <name type="scientific">Frondihabitans sucicola</name>
    <dbReference type="NCBI Taxonomy" id="1268041"/>
    <lineage>
        <taxon>Bacteria</taxon>
        <taxon>Bacillati</taxon>
        <taxon>Actinomycetota</taxon>
        <taxon>Actinomycetes</taxon>
        <taxon>Micrococcales</taxon>
        <taxon>Microbacteriaceae</taxon>
        <taxon>Frondihabitans</taxon>
    </lineage>
</organism>
<comment type="similarity">
    <text evidence="1">Belongs to the sigma-70 factor family. ECF subfamily.</text>
</comment>
<dbReference type="SUPFAM" id="SSF88659">
    <property type="entry name" value="Sigma3 and sigma4 domains of RNA polymerase sigma factors"/>
    <property type="match status" value="1"/>
</dbReference>
<evidence type="ECO:0008006" key="10">
    <source>
        <dbReference type="Google" id="ProtNLM"/>
    </source>
</evidence>
<evidence type="ECO:0000256" key="4">
    <source>
        <dbReference type="ARBA" id="ARBA00023125"/>
    </source>
</evidence>
<dbReference type="SUPFAM" id="SSF88946">
    <property type="entry name" value="Sigma2 domain of RNA polymerase sigma factors"/>
    <property type="match status" value="1"/>
</dbReference>
<dbReference type="InterPro" id="IPR013324">
    <property type="entry name" value="RNA_pol_sigma_r3/r4-like"/>
</dbReference>
<proteinExistence type="inferred from homology"/>